<evidence type="ECO:0000313" key="1">
    <source>
        <dbReference type="EMBL" id="SUG44924.1"/>
    </source>
</evidence>
<sequence>MSASAVMDLIEQVKEAAPGVVVPVELLENPADYCRTGVMAQGMERP</sequence>
<reference evidence="1 2" key="1">
    <citation type="submission" date="2018-06" db="EMBL/GenBank/DDBJ databases">
        <authorList>
            <consortium name="Pathogen Informatics"/>
            <person name="Doyle S."/>
        </authorList>
    </citation>
    <scope>NUCLEOTIDE SEQUENCE [LARGE SCALE GENOMIC DNA]</scope>
    <source>
        <strain evidence="1 2">NCTC8297</strain>
    </source>
</reference>
<proteinExistence type="predicted"/>
<dbReference type="InterPro" id="IPR009811">
    <property type="entry name" value="DUF1380"/>
</dbReference>
<dbReference type="AlphaFoldDB" id="A0A379T2R1"/>
<accession>A0A379T2R1</accession>
<dbReference type="EMBL" id="UGXG01000001">
    <property type="protein sequence ID" value="SUG44924.1"/>
    <property type="molecule type" value="Genomic_DNA"/>
</dbReference>
<organism evidence="1 2">
    <name type="scientific">Salmonella enterica subsp. arizonae</name>
    <dbReference type="NCBI Taxonomy" id="59203"/>
    <lineage>
        <taxon>Bacteria</taxon>
        <taxon>Pseudomonadati</taxon>
        <taxon>Pseudomonadota</taxon>
        <taxon>Gammaproteobacteria</taxon>
        <taxon>Enterobacterales</taxon>
        <taxon>Enterobacteriaceae</taxon>
        <taxon>Salmonella</taxon>
    </lineage>
</organism>
<protein>
    <submittedName>
        <fullName evidence="1">Uncharacterized protein yubF</fullName>
    </submittedName>
</protein>
<gene>
    <name evidence="1" type="ORF">NCTC8297_00080</name>
</gene>
<evidence type="ECO:0000313" key="2">
    <source>
        <dbReference type="Proteomes" id="UP000254741"/>
    </source>
</evidence>
<dbReference type="Pfam" id="PF07128">
    <property type="entry name" value="DUF1380"/>
    <property type="match status" value="1"/>
</dbReference>
<dbReference type="Proteomes" id="UP000254741">
    <property type="component" value="Unassembled WGS sequence"/>
</dbReference>
<name>A0A379T2R1_SALER</name>